<dbReference type="EMBL" id="BBMS01000014">
    <property type="protein sequence ID" value="GAL26023.1"/>
    <property type="molecule type" value="Genomic_DNA"/>
</dbReference>
<keyword evidence="4" id="KW-0349">Heme</keyword>
<keyword evidence="5" id="KW-0479">Metal-binding</keyword>
<reference evidence="12" key="1">
    <citation type="submission" date="2014-09" db="EMBL/GenBank/DDBJ databases">
        <title>Vibrio variabilis JCM 19239. (C206) whole genome shotgun sequence.</title>
        <authorList>
            <person name="Sawabe T."/>
            <person name="Meirelles P."/>
            <person name="Nakanishi M."/>
            <person name="Sayaka M."/>
            <person name="Hattori M."/>
            <person name="Ohkuma M."/>
        </authorList>
    </citation>
    <scope>NUCLEOTIDE SEQUENCE [LARGE SCALE GENOMIC DNA]</scope>
    <source>
        <strain evidence="12">JCM 19239</strain>
    </source>
</reference>
<comment type="similarity">
    <text evidence="2">Belongs to the cytochrome c-552 family.</text>
</comment>
<evidence type="ECO:0000256" key="5">
    <source>
        <dbReference type="ARBA" id="ARBA00022723"/>
    </source>
</evidence>
<evidence type="ECO:0000256" key="2">
    <source>
        <dbReference type="ARBA" id="ARBA00009288"/>
    </source>
</evidence>
<keyword evidence="12" id="KW-1185">Reference proteome</keyword>
<keyword evidence="6" id="KW-0732">Signal</keyword>
<dbReference type="InterPro" id="IPR003321">
    <property type="entry name" value="Cyt_c552"/>
</dbReference>
<keyword evidence="9" id="KW-0408">Iron</keyword>
<name>A0ABQ0JB84_9VIBR</name>
<evidence type="ECO:0000313" key="12">
    <source>
        <dbReference type="Proteomes" id="UP000029223"/>
    </source>
</evidence>
<evidence type="ECO:0000256" key="8">
    <source>
        <dbReference type="ARBA" id="ARBA00023002"/>
    </source>
</evidence>
<evidence type="ECO:0000256" key="3">
    <source>
        <dbReference type="ARBA" id="ARBA00011887"/>
    </source>
</evidence>
<dbReference type="Gene3D" id="1.10.1130.10">
    <property type="entry name" value="Flavocytochrome C3, Chain A"/>
    <property type="match status" value="1"/>
</dbReference>
<gene>
    <name evidence="11" type="ORF">JCM19239_2354</name>
</gene>
<keyword evidence="7" id="KW-0106">Calcium</keyword>
<accession>A0ABQ0JB84</accession>
<dbReference type="EC" id="1.7.2.2" evidence="3"/>
<comment type="catalytic activity">
    <reaction evidence="10">
        <text>6 Fe(III)-[cytochrome c] + NH4(+) + 2 H2O = 6 Fe(II)-[cytochrome c] + nitrite + 8 H(+)</text>
        <dbReference type="Rhea" id="RHEA:13089"/>
        <dbReference type="Rhea" id="RHEA-COMP:10350"/>
        <dbReference type="Rhea" id="RHEA-COMP:14399"/>
        <dbReference type="ChEBI" id="CHEBI:15377"/>
        <dbReference type="ChEBI" id="CHEBI:15378"/>
        <dbReference type="ChEBI" id="CHEBI:16301"/>
        <dbReference type="ChEBI" id="CHEBI:28938"/>
        <dbReference type="ChEBI" id="CHEBI:29033"/>
        <dbReference type="ChEBI" id="CHEBI:29034"/>
        <dbReference type="EC" id="1.7.2.2"/>
    </reaction>
</comment>
<organism evidence="11 12">
    <name type="scientific">Vibrio variabilis</name>
    <dbReference type="NCBI Taxonomy" id="990271"/>
    <lineage>
        <taxon>Bacteria</taxon>
        <taxon>Pseudomonadati</taxon>
        <taxon>Pseudomonadota</taxon>
        <taxon>Gammaproteobacteria</taxon>
        <taxon>Vibrionales</taxon>
        <taxon>Vibrionaceae</taxon>
        <taxon>Vibrio</taxon>
    </lineage>
</organism>
<keyword evidence="8 11" id="KW-0560">Oxidoreductase</keyword>
<proteinExistence type="inferred from homology"/>
<evidence type="ECO:0000256" key="4">
    <source>
        <dbReference type="ARBA" id="ARBA00022617"/>
    </source>
</evidence>
<dbReference type="GO" id="GO:0042279">
    <property type="term" value="F:nitrite reductase (cytochrome, ammonia-forming) activity"/>
    <property type="evidence" value="ECO:0007669"/>
    <property type="project" value="UniProtKB-EC"/>
</dbReference>
<evidence type="ECO:0000313" key="11">
    <source>
        <dbReference type="EMBL" id="GAL26023.1"/>
    </source>
</evidence>
<dbReference type="Proteomes" id="UP000029223">
    <property type="component" value="Unassembled WGS sequence"/>
</dbReference>
<comment type="caution">
    <text evidence="11">The sequence shown here is derived from an EMBL/GenBank/DDBJ whole genome shotgun (WGS) entry which is preliminary data.</text>
</comment>
<evidence type="ECO:0000256" key="9">
    <source>
        <dbReference type="ARBA" id="ARBA00023004"/>
    </source>
</evidence>
<dbReference type="SUPFAM" id="SSF48695">
    <property type="entry name" value="Multiheme cytochromes"/>
    <property type="match status" value="1"/>
</dbReference>
<protein>
    <recommendedName>
        <fullName evidence="3">nitrite reductase (cytochrome; ammonia-forming)</fullName>
        <ecNumber evidence="3">1.7.2.2</ecNumber>
    </recommendedName>
</protein>
<sequence length="156" mass="17507">MGRLRFAKDYNKARGHFYALDDVRQTLRTGGPTDPKSGPMPMACWSCKSPDVARVIDERGEDGYFEGKWARLGAEISNPIGCADCHDTRSDKFKNGEPELALTRPYVERAFEAIGKKFDEQSRLDKQASVCAQCHVEYYFTGPTKAVKSHGIWAPQ</sequence>
<evidence type="ECO:0000256" key="1">
    <source>
        <dbReference type="ARBA" id="ARBA00004196"/>
    </source>
</evidence>
<comment type="subcellular location">
    <subcellularLocation>
        <location evidence="1">Cell envelope</location>
    </subcellularLocation>
</comment>
<dbReference type="PANTHER" id="PTHR30633">
    <property type="entry name" value="CYTOCHROME C-552 RESPIRATORY NITRITE REDUCTASE"/>
    <property type="match status" value="1"/>
</dbReference>
<dbReference type="PANTHER" id="PTHR30633:SF0">
    <property type="entry name" value="CYTOCHROME C-552"/>
    <property type="match status" value="1"/>
</dbReference>
<evidence type="ECO:0000256" key="7">
    <source>
        <dbReference type="ARBA" id="ARBA00022837"/>
    </source>
</evidence>
<dbReference type="InterPro" id="IPR036280">
    <property type="entry name" value="Multihaem_cyt_sf"/>
</dbReference>
<dbReference type="Pfam" id="PF02335">
    <property type="entry name" value="Cytochrom_C552"/>
    <property type="match status" value="1"/>
</dbReference>
<evidence type="ECO:0000256" key="6">
    <source>
        <dbReference type="ARBA" id="ARBA00022729"/>
    </source>
</evidence>
<evidence type="ECO:0000256" key="10">
    <source>
        <dbReference type="ARBA" id="ARBA00049131"/>
    </source>
</evidence>